<dbReference type="GO" id="GO:0006995">
    <property type="term" value="P:cellular response to nitrogen starvation"/>
    <property type="evidence" value="ECO:0007669"/>
    <property type="project" value="TreeGrafter"/>
</dbReference>
<evidence type="ECO:0000256" key="1">
    <source>
        <dbReference type="ARBA" id="ARBA00005965"/>
    </source>
</evidence>
<comment type="caution">
    <text evidence="6">The sequence shown here is derived from an EMBL/GenBank/DDBJ whole genome shotgun (WGS) entry which is preliminary data.</text>
</comment>
<feature type="coiled-coil region" evidence="2">
    <location>
        <begin position="188"/>
        <end position="250"/>
    </location>
</feature>
<keyword evidence="2" id="KW-0175">Coiled coil</keyword>
<dbReference type="GO" id="GO:0045324">
    <property type="term" value="P:late endosome to vacuole transport"/>
    <property type="evidence" value="ECO:0007669"/>
    <property type="project" value="TreeGrafter"/>
</dbReference>
<dbReference type="GO" id="GO:0030674">
    <property type="term" value="F:protein-macromolecule adaptor activity"/>
    <property type="evidence" value="ECO:0007669"/>
    <property type="project" value="TreeGrafter"/>
</dbReference>
<dbReference type="Pfam" id="PF04111">
    <property type="entry name" value="APG6"/>
    <property type="match status" value="1"/>
</dbReference>
<reference evidence="6 7" key="1">
    <citation type="journal article" date="2007" name="Nat. Biotechnol.">
        <title>Genome sequence of the lignocellulose-bioconverting and xylose-fermenting yeast Pichia stipitis.</title>
        <authorList>
            <person name="Jeffries T.W."/>
            <person name="Grigoriev I.V."/>
            <person name="Grimwood J."/>
            <person name="Laplaza J.M."/>
            <person name="Aerts A."/>
            <person name="Salamov A."/>
            <person name="Schmutz J."/>
            <person name="Lindquist E."/>
            <person name="Dehal P."/>
            <person name="Shapiro H."/>
            <person name="Jin Y.S."/>
            <person name="Passoth V."/>
            <person name="Richardson P.M."/>
        </authorList>
    </citation>
    <scope>NUCLEOTIDE SEQUENCE [LARGE SCALE GENOMIC DNA]</scope>
    <source>
        <strain evidence="7">ATCC 58785 / CBS 6054 / NBRC 10063 / NRRL Y-11545</strain>
    </source>
</reference>
<dbReference type="Gene3D" id="1.10.418.40">
    <property type="entry name" value="Autophagy protein 6/Beclin 1"/>
    <property type="match status" value="1"/>
</dbReference>
<feature type="domain" description="Atg6/beclin coiled-coil" evidence="5">
    <location>
        <begin position="148"/>
        <end position="280"/>
    </location>
</feature>
<dbReference type="InterPro" id="IPR041691">
    <property type="entry name" value="Atg6/beclin_CC"/>
</dbReference>
<dbReference type="OrthoDB" id="20368at2759"/>
<feature type="compositionally biased region" description="Acidic residues" evidence="3">
    <location>
        <begin position="84"/>
        <end position="99"/>
    </location>
</feature>
<dbReference type="InterPro" id="IPR007243">
    <property type="entry name" value="Atg6/Beclin"/>
</dbReference>
<name>A3GGG2_PICST</name>
<evidence type="ECO:0000259" key="4">
    <source>
        <dbReference type="Pfam" id="PF04111"/>
    </source>
</evidence>
<proteinExistence type="inferred from homology"/>
<sequence>MSDTVFHCQECGVAVKLDESLLKLNSAQLKLLIHKNHQDKHRRITENDYQLDPEEFIPRDRLEIYKSASSGHVRPIQFRNMIESEDEEDEDEDEDEESNNNDSENGETRSETPKETRQEPDEHVFASRMKTLTKIFEILSSNQQINHPLSADCAQLLIENYKLKFDQTQKEKDNYLSFLKKLKDRDTSEDIDHKLAESIDEYKKLKAEEKSNVSELKDLENSRAQLEKQLEELKTELKDLQENNLTDILKLKSKLQLDLSRKYNALEQAKASYRMHLNHLDKLRSMNIYTKMFSIRFDEQDKYGSINGFRLGYRIVEPEINAALGQIVMLLMFLTSRLNLKLRHYKLVPMGSRSQIIKYSARERTTVLNLYSSDEFSLGKLFNFNKLDVSLITLLDVVAQVEARLIQIDPDIELPYKISPHRDSIGGRSIRVTSKSEWTQACKFLLTDLNWILSYTSVHTSPVTL</sequence>
<dbReference type="FunCoup" id="A3GGG2">
    <property type="interactions" value="543"/>
</dbReference>
<dbReference type="Proteomes" id="UP000002258">
    <property type="component" value="Chromosome 1"/>
</dbReference>
<feature type="compositionally biased region" description="Basic and acidic residues" evidence="3">
    <location>
        <begin position="106"/>
        <end position="123"/>
    </location>
</feature>
<dbReference type="GO" id="GO:0034272">
    <property type="term" value="C:phosphatidylinositol 3-kinase complex, class III, type II"/>
    <property type="evidence" value="ECO:0007669"/>
    <property type="project" value="TreeGrafter"/>
</dbReference>
<dbReference type="STRING" id="322104.A3GGG2"/>
<evidence type="ECO:0000259" key="5">
    <source>
        <dbReference type="Pfam" id="PF17675"/>
    </source>
</evidence>
<gene>
    <name evidence="6" type="ORF">PICST_80227</name>
</gene>
<dbReference type="EMBL" id="AAVQ01000001">
    <property type="protein sequence ID" value="EAZ63927.2"/>
    <property type="molecule type" value="Genomic_DNA"/>
</dbReference>
<dbReference type="InParanoid" id="A3GGG2"/>
<dbReference type="GO" id="GO:0034271">
    <property type="term" value="C:phosphatidylinositol 3-kinase complex, class III, type I"/>
    <property type="evidence" value="ECO:0007669"/>
    <property type="project" value="TreeGrafter"/>
</dbReference>
<organism evidence="6 7">
    <name type="scientific">Scheffersomyces stipitis (strain ATCC 58785 / CBS 6054 / NBRC 10063 / NRRL Y-11545)</name>
    <name type="common">Yeast</name>
    <name type="synonym">Pichia stipitis</name>
    <dbReference type="NCBI Taxonomy" id="322104"/>
    <lineage>
        <taxon>Eukaryota</taxon>
        <taxon>Fungi</taxon>
        <taxon>Dikarya</taxon>
        <taxon>Ascomycota</taxon>
        <taxon>Saccharomycotina</taxon>
        <taxon>Pichiomycetes</taxon>
        <taxon>Debaryomycetaceae</taxon>
        <taxon>Scheffersomyces</taxon>
    </lineage>
</organism>
<dbReference type="OMA" id="EWDVYKA"/>
<dbReference type="eggNOG" id="KOG2751">
    <property type="taxonomic scope" value="Eukaryota"/>
</dbReference>
<dbReference type="GO" id="GO:0000045">
    <property type="term" value="P:autophagosome assembly"/>
    <property type="evidence" value="ECO:0007669"/>
    <property type="project" value="TreeGrafter"/>
</dbReference>
<accession>A3GGG2</accession>
<dbReference type="GO" id="GO:0000423">
    <property type="term" value="P:mitophagy"/>
    <property type="evidence" value="ECO:0007669"/>
    <property type="project" value="TreeGrafter"/>
</dbReference>
<keyword evidence="7" id="KW-1185">Reference proteome</keyword>
<comment type="similarity">
    <text evidence="1">Belongs to the beclin family.</text>
</comment>
<evidence type="ECO:0000256" key="2">
    <source>
        <dbReference type="SAM" id="Coils"/>
    </source>
</evidence>
<dbReference type="KEGG" id="pic:PICST_80227"/>
<evidence type="ECO:0000313" key="6">
    <source>
        <dbReference type="EMBL" id="EAZ63927.2"/>
    </source>
</evidence>
<evidence type="ECO:0000313" key="7">
    <source>
        <dbReference type="Proteomes" id="UP000002258"/>
    </source>
</evidence>
<dbReference type="GeneID" id="4851361"/>
<dbReference type="AlphaFoldDB" id="A3GGG2"/>
<dbReference type="RefSeq" id="XP_001387950.2">
    <property type="nucleotide sequence ID" value="XM_001387913.1"/>
</dbReference>
<protein>
    <submittedName>
        <fullName evidence="6">Uncharacterized protein</fullName>
    </submittedName>
</protein>
<dbReference type="InterPro" id="IPR038274">
    <property type="entry name" value="Atg6/Beclin_C_sf"/>
</dbReference>
<dbReference type="GO" id="GO:0043548">
    <property type="term" value="F:phosphatidylinositol 3-kinase binding"/>
    <property type="evidence" value="ECO:0007669"/>
    <property type="project" value="TreeGrafter"/>
</dbReference>
<dbReference type="GO" id="GO:0000407">
    <property type="term" value="C:phagophore assembly site"/>
    <property type="evidence" value="ECO:0007669"/>
    <property type="project" value="TreeGrafter"/>
</dbReference>
<dbReference type="HOGENOM" id="CLU_024219_3_2_1"/>
<dbReference type="InterPro" id="IPR040455">
    <property type="entry name" value="Atg6_BARA"/>
</dbReference>
<feature type="domain" description="Atg6 BARA" evidence="4">
    <location>
        <begin position="283"/>
        <end position="457"/>
    </location>
</feature>
<dbReference type="PANTHER" id="PTHR12768">
    <property type="entry name" value="BECLIN 1"/>
    <property type="match status" value="1"/>
</dbReference>
<evidence type="ECO:0000256" key="3">
    <source>
        <dbReference type="SAM" id="MobiDB-lite"/>
    </source>
</evidence>
<dbReference type="Pfam" id="PF17675">
    <property type="entry name" value="APG6_N"/>
    <property type="match status" value="1"/>
</dbReference>
<dbReference type="PANTHER" id="PTHR12768:SF4">
    <property type="entry name" value="BECLIN-1"/>
    <property type="match status" value="1"/>
</dbReference>
<feature type="region of interest" description="Disordered" evidence="3">
    <location>
        <begin position="84"/>
        <end position="123"/>
    </location>
</feature>